<feature type="compositionally biased region" description="Polar residues" evidence="7">
    <location>
        <begin position="281"/>
        <end position="292"/>
    </location>
</feature>
<dbReference type="GO" id="GO:0046872">
    <property type="term" value="F:metal ion binding"/>
    <property type="evidence" value="ECO:0007669"/>
    <property type="project" value="UniProtKB-KW"/>
</dbReference>
<dbReference type="NCBIfam" id="NF005721">
    <property type="entry name" value="PRK07539.1-1"/>
    <property type="match status" value="1"/>
</dbReference>
<keyword evidence="9" id="KW-1185">Reference proteome</keyword>
<dbReference type="Gene3D" id="1.10.10.1590">
    <property type="entry name" value="NADH-quinone oxidoreductase subunit E"/>
    <property type="match status" value="1"/>
</dbReference>
<evidence type="ECO:0000256" key="2">
    <source>
        <dbReference type="ARBA" id="ARBA00022714"/>
    </source>
</evidence>
<evidence type="ECO:0000256" key="3">
    <source>
        <dbReference type="ARBA" id="ARBA00022723"/>
    </source>
</evidence>
<accession>A0A1H6LTH2</accession>
<evidence type="ECO:0000313" key="9">
    <source>
        <dbReference type="Proteomes" id="UP000182915"/>
    </source>
</evidence>
<dbReference type="GO" id="GO:0051537">
    <property type="term" value="F:2 iron, 2 sulfur cluster binding"/>
    <property type="evidence" value="ECO:0007669"/>
    <property type="project" value="UniProtKB-KW"/>
</dbReference>
<dbReference type="InterPro" id="IPR002023">
    <property type="entry name" value="NuoE-like"/>
</dbReference>
<evidence type="ECO:0000256" key="1">
    <source>
        <dbReference type="ARBA" id="ARBA00010643"/>
    </source>
</evidence>
<name>A0A1H6LTH2_MYCRU</name>
<gene>
    <name evidence="8" type="ORF">SAMN04489835_5407</name>
</gene>
<keyword evidence="2" id="KW-0001">2Fe-2S</keyword>
<keyword evidence="3" id="KW-0479">Metal-binding</keyword>
<dbReference type="CDD" id="cd03064">
    <property type="entry name" value="TRX_Fd_NuoE"/>
    <property type="match status" value="1"/>
</dbReference>
<comment type="similarity">
    <text evidence="1">Belongs to the complex I 24 kDa subunit family.</text>
</comment>
<dbReference type="SUPFAM" id="SSF52833">
    <property type="entry name" value="Thioredoxin-like"/>
    <property type="match status" value="1"/>
</dbReference>
<sequence>MSVFLELGQRPDEPGPPINGPVSYPDEVATRLSADAAKIVARYPQSRSALLPLLHLVQSEDGCLTPAGIAFCARQLQLTEAEVTAVATFYSMYRRTPTGDYLVGVCTNTLCAVMGGDAILDALQDHLGIHAGETTESVDGGPRVTLDHVECNAACDYAPVVMVNWEFYDNQTPASARDLVDGLRSGTPPDPTRGGAPLCTFRETARTLAGLPDPRSNGGATGDATLAGLRIARERGMQAPEAEAQGSPPETPDDAAAAANATRNASAPGPSATVPPKPGTIETSPDATDSDA</sequence>
<dbReference type="GO" id="GO:0003954">
    <property type="term" value="F:NADH dehydrogenase activity"/>
    <property type="evidence" value="ECO:0007669"/>
    <property type="project" value="TreeGrafter"/>
</dbReference>
<evidence type="ECO:0000256" key="5">
    <source>
        <dbReference type="ARBA" id="ARBA00023014"/>
    </source>
</evidence>
<evidence type="ECO:0000256" key="7">
    <source>
        <dbReference type="SAM" id="MobiDB-lite"/>
    </source>
</evidence>
<dbReference type="PROSITE" id="PS01099">
    <property type="entry name" value="COMPLEX1_24K"/>
    <property type="match status" value="1"/>
</dbReference>
<feature type="region of interest" description="Disordered" evidence="7">
    <location>
        <begin position="237"/>
        <end position="292"/>
    </location>
</feature>
<evidence type="ECO:0000313" key="8">
    <source>
        <dbReference type="EMBL" id="SEH89728.1"/>
    </source>
</evidence>
<dbReference type="Gene3D" id="3.40.30.10">
    <property type="entry name" value="Glutaredoxin"/>
    <property type="match status" value="1"/>
</dbReference>
<keyword evidence="5" id="KW-0411">Iron-sulfur</keyword>
<evidence type="ECO:0000256" key="6">
    <source>
        <dbReference type="ARBA" id="ARBA00034078"/>
    </source>
</evidence>
<feature type="compositionally biased region" description="Low complexity" evidence="7">
    <location>
        <begin position="254"/>
        <end position="268"/>
    </location>
</feature>
<dbReference type="InterPro" id="IPR041921">
    <property type="entry name" value="NuoE_N"/>
</dbReference>
<dbReference type="STRING" id="370526.SAMN04489835_5407"/>
<dbReference type="EMBL" id="LT629971">
    <property type="protein sequence ID" value="SEH89728.1"/>
    <property type="molecule type" value="Genomic_DNA"/>
</dbReference>
<dbReference type="InterPro" id="IPR036249">
    <property type="entry name" value="Thioredoxin-like_sf"/>
</dbReference>
<dbReference type="OrthoDB" id="9807941at2"/>
<organism evidence="8 9">
    <name type="scientific">Mycolicibacterium rutilum</name>
    <name type="common">Mycobacterium rutilum</name>
    <dbReference type="NCBI Taxonomy" id="370526"/>
    <lineage>
        <taxon>Bacteria</taxon>
        <taxon>Bacillati</taxon>
        <taxon>Actinomycetota</taxon>
        <taxon>Actinomycetes</taxon>
        <taxon>Mycobacteriales</taxon>
        <taxon>Mycobacteriaceae</taxon>
        <taxon>Mycolicibacterium</taxon>
    </lineage>
</organism>
<evidence type="ECO:0000256" key="4">
    <source>
        <dbReference type="ARBA" id="ARBA00023004"/>
    </source>
</evidence>
<comment type="cofactor">
    <cofactor evidence="6">
        <name>[2Fe-2S] cluster</name>
        <dbReference type="ChEBI" id="CHEBI:190135"/>
    </cofactor>
</comment>
<protein>
    <submittedName>
        <fullName evidence="8">NADH dehydrogenase subunit E</fullName>
    </submittedName>
</protein>
<dbReference type="Proteomes" id="UP000182915">
    <property type="component" value="Chromosome I"/>
</dbReference>
<dbReference type="FunFam" id="1.10.10.1590:FF:000001">
    <property type="entry name" value="NADH-quinone oxidoreductase subunit E"/>
    <property type="match status" value="1"/>
</dbReference>
<dbReference type="Pfam" id="PF01257">
    <property type="entry name" value="2Fe-2S_thioredx"/>
    <property type="match status" value="1"/>
</dbReference>
<reference evidence="9" key="1">
    <citation type="submission" date="2016-10" db="EMBL/GenBank/DDBJ databases">
        <authorList>
            <person name="Varghese N."/>
            <person name="Submissions S."/>
        </authorList>
    </citation>
    <scope>NUCLEOTIDE SEQUENCE [LARGE SCALE GENOMIC DNA]</scope>
    <source>
        <strain evidence="9">DSM 45405</strain>
    </source>
</reference>
<dbReference type="PANTHER" id="PTHR10371">
    <property type="entry name" value="NADH DEHYDROGENASE UBIQUINONE FLAVOPROTEIN 2, MITOCHONDRIAL"/>
    <property type="match status" value="1"/>
</dbReference>
<dbReference type="RefSeq" id="WP_083409811.1">
    <property type="nucleotide sequence ID" value="NZ_LT629971.1"/>
</dbReference>
<dbReference type="PANTHER" id="PTHR10371:SF3">
    <property type="entry name" value="NADH DEHYDROGENASE [UBIQUINONE] FLAVOPROTEIN 2, MITOCHONDRIAL"/>
    <property type="match status" value="1"/>
</dbReference>
<dbReference type="AlphaFoldDB" id="A0A1H6LTH2"/>
<dbReference type="InterPro" id="IPR042128">
    <property type="entry name" value="NuoE_dom"/>
</dbReference>
<keyword evidence="4" id="KW-0408">Iron</keyword>
<proteinExistence type="inferred from homology"/>